<keyword evidence="5" id="KW-0089">Bile pigment</keyword>
<organism evidence="7 8">
    <name type="scientific">Nibribacter ruber</name>
    <dbReference type="NCBI Taxonomy" id="2698458"/>
    <lineage>
        <taxon>Bacteria</taxon>
        <taxon>Pseudomonadati</taxon>
        <taxon>Bacteroidota</taxon>
        <taxon>Cytophagia</taxon>
        <taxon>Cytophagales</taxon>
        <taxon>Hymenobacteraceae</taxon>
        <taxon>Nibribacter</taxon>
    </lineage>
</organism>
<dbReference type="GO" id="GO:0050667">
    <property type="term" value="P:homocysteine metabolic process"/>
    <property type="evidence" value="ECO:0007669"/>
    <property type="project" value="TreeGrafter"/>
</dbReference>
<proteinExistence type="inferred from homology"/>
<keyword evidence="3" id="KW-0157">Chromophore</keyword>
<dbReference type="KEGG" id="nib:GU926_00945"/>
<dbReference type="InterPro" id="IPR050554">
    <property type="entry name" value="Met_Synthase/Corrinoid"/>
</dbReference>
<dbReference type="GO" id="GO:0031419">
    <property type="term" value="F:cobalamin binding"/>
    <property type="evidence" value="ECO:0007669"/>
    <property type="project" value="InterPro"/>
</dbReference>
<dbReference type="RefSeq" id="WP_160688127.1">
    <property type="nucleotide sequence ID" value="NZ_CP047897.1"/>
</dbReference>
<reference evidence="7 8" key="1">
    <citation type="submission" date="2020-01" db="EMBL/GenBank/DDBJ databases">
        <authorList>
            <person name="Kim M."/>
        </authorList>
    </citation>
    <scope>NUCLEOTIDE SEQUENCE [LARGE SCALE GENOMIC DNA]</scope>
    <source>
        <strain evidence="7 8">BT10</strain>
    </source>
</reference>
<dbReference type="GO" id="GO:0008705">
    <property type="term" value="F:methionine synthase activity"/>
    <property type="evidence" value="ECO:0007669"/>
    <property type="project" value="TreeGrafter"/>
</dbReference>
<dbReference type="InterPro" id="IPR036724">
    <property type="entry name" value="Cobalamin-bd_sf"/>
</dbReference>
<dbReference type="AlphaFoldDB" id="A0A6P1NQZ8"/>
<dbReference type="Pfam" id="PF02310">
    <property type="entry name" value="B12-binding"/>
    <property type="match status" value="1"/>
</dbReference>
<dbReference type="Gene3D" id="1.10.1240.10">
    <property type="entry name" value="Methionine synthase domain"/>
    <property type="match status" value="1"/>
</dbReference>
<evidence type="ECO:0000313" key="8">
    <source>
        <dbReference type="Proteomes" id="UP000464214"/>
    </source>
</evidence>
<evidence type="ECO:0000259" key="6">
    <source>
        <dbReference type="PROSITE" id="PS51332"/>
    </source>
</evidence>
<dbReference type="InterPro" id="IPR038719">
    <property type="entry name" value="Phycobilisome_asu/bsu_sf"/>
</dbReference>
<dbReference type="SUPFAM" id="SSF52242">
    <property type="entry name" value="Cobalamin (vitamin B12)-binding domain"/>
    <property type="match status" value="1"/>
</dbReference>
<dbReference type="InterPro" id="IPR036594">
    <property type="entry name" value="Meth_synthase_dom"/>
</dbReference>
<comment type="similarity">
    <text evidence="1">Belongs to the phycobiliprotein family.</text>
</comment>
<dbReference type="InterPro" id="IPR006158">
    <property type="entry name" value="Cobalamin-bd"/>
</dbReference>
<dbReference type="Gene3D" id="1.10.490.20">
    <property type="entry name" value="Phycocyanins"/>
    <property type="match status" value="1"/>
</dbReference>
<dbReference type="Proteomes" id="UP000464214">
    <property type="component" value="Chromosome"/>
</dbReference>
<dbReference type="Gene3D" id="3.40.50.280">
    <property type="entry name" value="Cobalamin-binding domain"/>
    <property type="match status" value="1"/>
</dbReference>
<dbReference type="GO" id="GO:0046872">
    <property type="term" value="F:metal ion binding"/>
    <property type="evidence" value="ECO:0007669"/>
    <property type="project" value="UniProtKB-KW"/>
</dbReference>
<name>A0A6P1NQZ8_9BACT</name>
<keyword evidence="2" id="KW-0479">Metal-binding</keyword>
<dbReference type="SUPFAM" id="SSF46458">
    <property type="entry name" value="Globin-like"/>
    <property type="match status" value="1"/>
</dbReference>
<feature type="domain" description="B12-binding" evidence="6">
    <location>
        <begin position="225"/>
        <end position="350"/>
    </location>
</feature>
<dbReference type="InterPro" id="IPR003759">
    <property type="entry name" value="Cbl-bd_cap"/>
</dbReference>
<dbReference type="PANTHER" id="PTHR45833">
    <property type="entry name" value="METHIONINE SYNTHASE"/>
    <property type="match status" value="1"/>
</dbReference>
<protein>
    <submittedName>
        <fullName evidence="7">Cobalamin-binding protein</fullName>
    </submittedName>
</protein>
<dbReference type="InterPro" id="IPR009050">
    <property type="entry name" value="Globin-like_sf"/>
</dbReference>
<evidence type="ECO:0000313" key="7">
    <source>
        <dbReference type="EMBL" id="QHL86087.1"/>
    </source>
</evidence>
<dbReference type="PROSITE" id="PS51332">
    <property type="entry name" value="B12_BINDING"/>
    <property type="match status" value="1"/>
</dbReference>
<evidence type="ECO:0000256" key="4">
    <source>
        <dbReference type="ARBA" id="ARBA00023285"/>
    </source>
</evidence>
<keyword evidence="8" id="KW-1185">Reference proteome</keyword>
<dbReference type="EMBL" id="CP047897">
    <property type="protein sequence ID" value="QHL86087.1"/>
    <property type="molecule type" value="Genomic_DNA"/>
</dbReference>
<dbReference type="Pfam" id="PF02607">
    <property type="entry name" value="B12-binding_2"/>
    <property type="match status" value="1"/>
</dbReference>
<evidence type="ECO:0000256" key="1">
    <source>
        <dbReference type="ARBA" id="ARBA00008182"/>
    </source>
</evidence>
<sequence length="350" mass="39385">MPENRRKAAALLKRLEPELVEQTLALVYAQNPDMEARYGEYGKEKCRQDTHYHFSYLIESVGSGSSALFNDYVLWAQQVLETRHLPVKDLHAHLGALKDVVTQNLPIDHYVLVANHLNSALHVLEERHGLPPETEPILSDVAQQYLDFLLNGKRHQAIELVLNEVEKGVPIKEIYLTVFQAVQHQIGRLWQLNKISVAQEHFCTAATQWAMSQLYPQVFGSERNGLKLVSTCASGDLHELGVRMVSDFFEMEGWDTYYLGSNVPVHSLLSALRDQKPDLLLLSATMTYHVPAVEAAIEAVKKAQDLQDIKIMVGGYPFNTAEGLWQQVGADGHSKNAQEALELAQELIKK</sequence>
<dbReference type="GO" id="GO:0005829">
    <property type="term" value="C:cytosol"/>
    <property type="evidence" value="ECO:0007669"/>
    <property type="project" value="TreeGrafter"/>
</dbReference>
<evidence type="ECO:0000256" key="2">
    <source>
        <dbReference type="ARBA" id="ARBA00022723"/>
    </source>
</evidence>
<gene>
    <name evidence="7" type="ORF">GU926_00945</name>
</gene>
<dbReference type="GO" id="GO:0046653">
    <property type="term" value="P:tetrahydrofolate metabolic process"/>
    <property type="evidence" value="ECO:0007669"/>
    <property type="project" value="TreeGrafter"/>
</dbReference>
<accession>A0A6P1NQZ8</accession>
<dbReference type="PANTHER" id="PTHR45833:SF1">
    <property type="entry name" value="METHIONINE SYNTHASE"/>
    <property type="match status" value="1"/>
</dbReference>
<keyword evidence="4" id="KW-0170">Cobalt</keyword>
<evidence type="ECO:0000256" key="5">
    <source>
        <dbReference type="ARBA" id="ARBA00023307"/>
    </source>
</evidence>
<evidence type="ECO:0000256" key="3">
    <source>
        <dbReference type="ARBA" id="ARBA00022991"/>
    </source>
</evidence>